<keyword evidence="3" id="KW-1185">Reference proteome</keyword>
<dbReference type="EMBL" id="VSRR010003272">
    <property type="protein sequence ID" value="MPC35425.1"/>
    <property type="molecule type" value="Genomic_DNA"/>
</dbReference>
<protein>
    <submittedName>
        <fullName evidence="2">Uncharacterized protein</fullName>
    </submittedName>
</protein>
<feature type="region of interest" description="Disordered" evidence="1">
    <location>
        <begin position="116"/>
        <end position="182"/>
    </location>
</feature>
<evidence type="ECO:0000313" key="3">
    <source>
        <dbReference type="Proteomes" id="UP000324222"/>
    </source>
</evidence>
<comment type="caution">
    <text evidence="2">The sequence shown here is derived from an EMBL/GenBank/DDBJ whole genome shotgun (WGS) entry which is preliminary data.</text>
</comment>
<dbReference type="Proteomes" id="UP000324222">
    <property type="component" value="Unassembled WGS sequence"/>
</dbReference>
<organism evidence="2 3">
    <name type="scientific">Portunus trituberculatus</name>
    <name type="common">Swimming crab</name>
    <name type="synonym">Neptunus trituberculatus</name>
    <dbReference type="NCBI Taxonomy" id="210409"/>
    <lineage>
        <taxon>Eukaryota</taxon>
        <taxon>Metazoa</taxon>
        <taxon>Ecdysozoa</taxon>
        <taxon>Arthropoda</taxon>
        <taxon>Crustacea</taxon>
        <taxon>Multicrustacea</taxon>
        <taxon>Malacostraca</taxon>
        <taxon>Eumalacostraca</taxon>
        <taxon>Eucarida</taxon>
        <taxon>Decapoda</taxon>
        <taxon>Pleocyemata</taxon>
        <taxon>Brachyura</taxon>
        <taxon>Eubrachyura</taxon>
        <taxon>Portunoidea</taxon>
        <taxon>Portunidae</taxon>
        <taxon>Portuninae</taxon>
        <taxon>Portunus</taxon>
    </lineage>
</organism>
<dbReference type="AlphaFoldDB" id="A0A5B7EPU2"/>
<accession>A0A5B7EPU2</accession>
<proteinExistence type="predicted"/>
<gene>
    <name evidence="2" type="ORF">E2C01_028847</name>
</gene>
<evidence type="ECO:0000256" key="1">
    <source>
        <dbReference type="SAM" id="MobiDB-lite"/>
    </source>
</evidence>
<evidence type="ECO:0000313" key="2">
    <source>
        <dbReference type="EMBL" id="MPC35425.1"/>
    </source>
</evidence>
<reference evidence="2 3" key="1">
    <citation type="submission" date="2019-05" db="EMBL/GenBank/DDBJ databases">
        <title>Another draft genome of Portunus trituberculatus and its Hox gene families provides insights of decapod evolution.</title>
        <authorList>
            <person name="Jeong J.-H."/>
            <person name="Song I."/>
            <person name="Kim S."/>
            <person name="Choi T."/>
            <person name="Kim D."/>
            <person name="Ryu S."/>
            <person name="Kim W."/>
        </authorList>
    </citation>
    <scope>NUCLEOTIDE SEQUENCE [LARGE SCALE GENOMIC DNA]</scope>
    <source>
        <tissue evidence="2">Muscle</tissue>
    </source>
</reference>
<sequence length="182" mass="19028">MAGRGGPCYMPHALLFMSSLPLNLQKAAKEESYRVVASVQCRVLEDEGTLRGRSGAVVVVVVVVQRNYYRCFYDTTIPSSSSSSSSVGVGVGGRGLVTLMAAVVVVAPWAPPRRDECVASPARPASSHGRGGPEALQAAPGGSMSPASLQGPAEAVVQPSRHSKMQDASGGRLRWPHGDDKL</sequence>
<name>A0A5B7EPU2_PORTR</name>